<organism evidence="1 2">
    <name type="scientific">Diploptera punctata</name>
    <name type="common">Pacific beetle cockroach</name>
    <dbReference type="NCBI Taxonomy" id="6984"/>
    <lineage>
        <taxon>Eukaryota</taxon>
        <taxon>Metazoa</taxon>
        <taxon>Ecdysozoa</taxon>
        <taxon>Arthropoda</taxon>
        <taxon>Hexapoda</taxon>
        <taxon>Insecta</taxon>
        <taxon>Pterygota</taxon>
        <taxon>Neoptera</taxon>
        <taxon>Polyneoptera</taxon>
        <taxon>Dictyoptera</taxon>
        <taxon>Blattodea</taxon>
        <taxon>Blaberoidea</taxon>
        <taxon>Blaberidae</taxon>
        <taxon>Diplopterinae</taxon>
        <taxon>Diploptera</taxon>
    </lineage>
</organism>
<gene>
    <name evidence="1" type="ORF">L9F63_005442</name>
</gene>
<evidence type="ECO:0000313" key="1">
    <source>
        <dbReference type="EMBL" id="KAJ9578324.1"/>
    </source>
</evidence>
<comment type="caution">
    <text evidence="1">The sequence shown here is derived from an EMBL/GenBank/DDBJ whole genome shotgun (WGS) entry which is preliminary data.</text>
</comment>
<proteinExistence type="predicted"/>
<feature type="non-terminal residue" evidence="1">
    <location>
        <position position="1"/>
    </location>
</feature>
<sequence>SSKQIRPIVIYSNECVKNKRRVAQRKKVQRLLTPYIESLKCLSEENFFCLIKSDCFNYWVQLAMTQVDKLPRAKIIMRIHFAQTLEISKRDSLQEIRSVYEISVGLLT</sequence>
<keyword evidence="2" id="KW-1185">Reference proteome</keyword>
<feature type="non-terminal residue" evidence="1">
    <location>
        <position position="108"/>
    </location>
</feature>
<protein>
    <submittedName>
        <fullName evidence="1">Uncharacterized protein</fullName>
    </submittedName>
</protein>
<dbReference type="Proteomes" id="UP001233999">
    <property type="component" value="Unassembled WGS sequence"/>
</dbReference>
<reference evidence="1" key="1">
    <citation type="journal article" date="2023" name="IScience">
        <title>Live-bearing cockroach genome reveals convergent evolutionary mechanisms linked to viviparity in insects and beyond.</title>
        <authorList>
            <person name="Fouks B."/>
            <person name="Harrison M.C."/>
            <person name="Mikhailova A.A."/>
            <person name="Marchal E."/>
            <person name="English S."/>
            <person name="Carruthers M."/>
            <person name="Jennings E.C."/>
            <person name="Chiamaka E.L."/>
            <person name="Frigard R.A."/>
            <person name="Pippel M."/>
            <person name="Attardo G.M."/>
            <person name="Benoit J.B."/>
            <person name="Bornberg-Bauer E."/>
            <person name="Tobe S.S."/>
        </authorList>
    </citation>
    <scope>NUCLEOTIDE SEQUENCE</scope>
    <source>
        <strain evidence="1">Stay&amp;Tobe</strain>
    </source>
</reference>
<dbReference type="AlphaFoldDB" id="A0AAD8E696"/>
<dbReference type="EMBL" id="JASPKZ010008888">
    <property type="protein sequence ID" value="KAJ9578324.1"/>
    <property type="molecule type" value="Genomic_DNA"/>
</dbReference>
<accession>A0AAD8E696</accession>
<reference evidence="1" key="2">
    <citation type="submission" date="2023-05" db="EMBL/GenBank/DDBJ databases">
        <authorList>
            <person name="Fouks B."/>
        </authorList>
    </citation>
    <scope>NUCLEOTIDE SEQUENCE</scope>
    <source>
        <strain evidence="1">Stay&amp;Tobe</strain>
        <tissue evidence="1">Testes</tissue>
    </source>
</reference>
<evidence type="ECO:0000313" key="2">
    <source>
        <dbReference type="Proteomes" id="UP001233999"/>
    </source>
</evidence>
<name>A0AAD8E696_DIPPU</name>